<dbReference type="InterPro" id="IPR009100">
    <property type="entry name" value="AcylCoA_DH/oxidase_NM_dom_sf"/>
</dbReference>
<dbReference type="Gene3D" id="1.20.140.10">
    <property type="entry name" value="Butyryl-CoA Dehydrogenase, subunit A, domain 3"/>
    <property type="match status" value="1"/>
</dbReference>
<dbReference type="PANTHER" id="PTHR48083:SF19">
    <property type="entry name" value="FLAVIN-DEPENDENT MONOOXYGENASE, OXYGENASE SUBUNIT HSAA"/>
    <property type="match status" value="1"/>
</dbReference>
<dbReference type="EMBL" id="CP127294">
    <property type="protein sequence ID" value="WIX75359.1"/>
    <property type="molecule type" value="Genomic_DNA"/>
</dbReference>
<dbReference type="RefSeq" id="WP_285966131.1">
    <property type="nucleotide sequence ID" value="NZ_CP127294.1"/>
</dbReference>
<dbReference type="GO" id="GO:0005737">
    <property type="term" value="C:cytoplasm"/>
    <property type="evidence" value="ECO:0007669"/>
    <property type="project" value="TreeGrafter"/>
</dbReference>
<dbReference type="GO" id="GO:0003995">
    <property type="term" value="F:acyl-CoA dehydrogenase activity"/>
    <property type="evidence" value="ECO:0007669"/>
    <property type="project" value="TreeGrafter"/>
</dbReference>
<accession>A0A9Y2I8N9</accession>
<keyword evidence="1" id="KW-0560">Oxidoreductase</keyword>
<dbReference type="GO" id="GO:0033539">
    <property type="term" value="P:fatty acid beta-oxidation using acyl-CoA dehydrogenase"/>
    <property type="evidence" value="ECO:0007669"/>
    <property type="project" value="TreeGrafter"/>
</dbReference>
<evidence type="ECO:0000256" key="2">
    <source>
        <dbReference type="ARBA" id="ARBA00049661"/>
    </source>
</evidence>
<feature type="domain" description="Acyl-CoA dehydrogenase C-terminal" evidence="4">
    <location>
        <begin position="216"/>
        <end position="348"/>
    </location>
</feature>
<dbReference type="Pfam" id="PF08028">
    <property type="entry name" value="Acyl-CoA_dh_2"/>
    <property type="match status" value="1"/>
</dbReference>
<dbReference type="InterPro" id="IPR013107">
    <property type="entry name" value="Acyl-CoA_DH_C"/>
</dbReference>
<evidence type="ECO:0000259" key="3">
    <source>
        <dbReference type="Pfam" id="PF02771"/>
    </source>
</evidence>
<dbReference type="KEGG" id="acab:QRX50_27980"/>
<reference evidence="5 6" key="1">
    <citation type="submission" date="2023-06" db="EMBL/GenBank/DDBJ databases">
        <authorList>
            <person name="Oyuntsetseg B."/>
            <person name="Kim S.B."/>
        </authorList>
    </citation>
    <scope>NUCLEOTIDE SEQUENCE [LARGE SCALE GENOMIC DNA]</scope>
    <source>
        <strain evidence="5 6">2-15</strain>
    </source>
</reference>
<dbReference type="InterPro" id="IPR013786">
    <property type="entry name" value="AcylCoA_DH/ox_N"/>
</dbReference>
<dbReference type="InterPro" id="IPR036250">
    <property type="entry name" value="AcylCo_DH-like_C"/>
</dbReference>
<dbReference type="SUPFAM" id="SSF56645">
    <property type="entry name" value="Acyl-CoA dehydrogenase NM domain-like"/>
    <property type="match status" value="1"/>
</dbReference>
<dbReference type="InterPro" id="IPR050741">
    <property type="entry name" value="Acyl-CoA_dehydrogenase"/>
</dbReference>
<keyword evidence="6" id="KW-1185">Reference proteome</keyword>
<sequence>MNDLVARARELRPLLTAEAAQGETDRRLTDKAVRALDEAGLFRLGTPRRFGGHEVSLRTLLDVGAEAGEADGATSWVLTLVNACAWVVSLFPEQAQEDVFGTDAQAKIAGALAPTARAERVPGGYRVGGRWPYASGIAHAGWALLGIPVGESGEPAMALVPASDYGIEHTWAVAGMRGTGSDTVVADELFVPEHRVMRTAALLERVSVFAPYLTVVLAAPQLGLGRAALHLVREGASAKGVAGTAYARQADSAVFQVRFAEAALKIDTAHLHSARAADDVDAALASGEPMTELARARVHGDIGLAVQSVVDAIGILVAAHGTGGFADAHPLQRIWRDANFALTHAMAQPAVNHEIYGKALLGVRPNITAML</sequence>
<dbReference type="Gene3D" id="1.10.540.10">
    <property type="entry name" value="Acyl-CoA dehydrogenase/oxidase, N-terminal domain"/>
    <property type="match status" value="1"/>
</dbReference>
<evidence type="ECO:0000256" key="1">
    <source>
        <dbReference type="ARBA" id="ARBA00023002"/>
    </source>
</evidence>
<gene>
    <name evidence="5" type="ORF">QRX50_27980</name>
</gene>
<organism evidence="5 6">
    <name type="scientific">Amycolatopsis carbonis</name>
    <dbReference type="NCBI Taxonomy" id="715471"/>
    <lineage>
        <taxon>Bacteria</taxon>
        <taxon>Bacillati</taxon>
        <taxon>Actinomycetota</taxon>
        <taxon>Actinomycetes</taxon>
        <taxon>Pseudonocardiales</taxon>
        <taxon>Pseudonocardiaceae</taxon>
        <taxon>Amycolatopsis</taxon>
    </lineage>
</organism>
<dbReference type="PANTHER" id="PTHR48083">
    <property type="entry name" value="MEDIUM-CHAIN SPECIFIC ACYL-COA DEHYDROGENASE, MITOCHONDRIAL-RELATED"/>
    <property type="match status" value="1"/>
</dbReference>
<dbReference type="SUPFAM" id="SSF47203">
    <property type="entry name" value="Acyl-CoA dehydrogenase C-terminal domain-like"/>
    <property type="match status" value="1"/>
</dbReference>
<evidence type="ECO:0000313" key="6">
    <source>
        <dbReference type="Proteomes" id="UP001236014"/>
    </source>
</evidence>
<dbReference type="GO" id="GO:0016712">
    <property type="term" value="F:oxidoreductase activity, acting on paired donors, with incorporation or reduction of molecular oxygen, reduced flavin or flavoprotein as one donor, and incorporation of one atom of oxygen"/>
    <property type="evidence" value="ECO:0007669"/>
    <property type="project" value="TreeGrafter"/>
</dbReference>
<dbReference type="Gene3D" id="2.40.110.10">
    <property type="entry name" value="Butyryl-CoA Dehydrogenase, subunit A, domain 2"/>
    <property type="match status" value="1"/>
</dbReference>
<proteinExistence type="inferred from homology"/>
<name>A0A9Y2I8N9_9PSEU</name>
<evidence type="ECO:0000259" key="4">
    <source>
        <dbReference type="Pfam" id="PF08028"/>
    </source>
</evidence>
<evidence type="ECO:0000313" key="5">
    <source>
        <dbReference type="EMBL" id="WIX75359.1"/>
    </source>
</evidence>
<dbReference type="Pfam" id="PF02771">
    <property type="entry name" value="Acyl-CoA_dh_N"/>
    <property type="match status" value="1"/>
</dbReference>
<dbReference type="Proteomes" id="UP001236014">
    <property type="component" value="Chromosome"/>
</dbReference>
<dbReference type="PIRSF" id="PIRSF016578">
    <property type="entry name" value="HsaA"/>
    <property type="match status" value="1"/>
</dbReference>
<dbReference type="InterPro" id="IPR046373">
    <property type="entry name" value="Acyl-CoA_Oxase/DH_mid-dom_sf"/>
</dbReference>
<dbReference type="GO" id="GO:0050660">
    <property type="term" value="F:flavin adenine dinucleotide binding"/>
    <property type="evidence" value="ECO:0007669"/>
    <property type="project" value="InterPro"/>
</dbReference>
<comment type="similarity">
    <text evidence="2">Belongs to the HpaH/HsaA monooxygenase family.</text>
</comment>
<feature type="domain" description="Acyl-CoA dehydrogenase/oxidase N-terminal" evidence="3">
    <location>
        <begin position="18"/>
        <end position="97"/>
    </location>
</feature>
<dbReference type="AlphaFoldDB" id="A0A9Y2I8N9"/>
<protein>
    <submittedName>
        <fullName evidence="5">Oxidoreductase</fullName>
    </submittedName>
</protein>
<dbReference type="InterPro" id="IPR037069">
    <property type="entry name" value="AcylCoA_DH/ox_N_sf"/>
</dbReference>